<keyword evidence="3" id="KW-0175">Coiled coil</keyword>
<dbReference type="RefSeq" id="WP_197999815.1">
    <property type="nucleotide sequence ID" value="NZ_CP036347.1"/>
</dbReference>
<feature type="coiled-coil region" evidence="3">
    <location>
        <begin position="437"/>
        <end position="468"/>
    </location>
</feature>
<evidence type="ECO:0000313" key="5">
    <source>
        <dbReference type="Proteomes" id="UP000320722"/>
    </source>
</evidence>
<organism evidence="4 5">
    <name type="scientific">Gimesia chilikensis</name>
    <dbReference type="NCBI Taxonomy" id="2605989"/>
    <lineage>
        <taxon>Bacteria</taxon>
        <taxon>Pseudomonadati</taxon>
        <taxon>Planctomycetota</taxon>
        <taxon>Planctomycetia</taxon>
        <taxon>Planctomycetales</taxon>
        <taxon>Planctomycetaceae</taxon>
        <taxon>Gimesia</taxon>
    </lineage>
</organism>
<dbReference type="GO" id="GO:0003677">
    <property type="term" value="F:DNA binding"/>
    <property type="evidence" value="ECO:0007669"/>
    <property type="project" value="UniProtKB-KW"/>
</dbReference>
<evidence type="ECO:0000313" key="4">
    <source>
        <dbReference type="EMBL" id="QDU02411.1"/>
    </source>
</evidence>
<proteinExistence type="predicted"/>
<dbReference type="InterPro" id="IPR052021">
    <property type="entry name" value="Type-I_RS_S_subunit"/>
</dbReference>
<keyword evidence="1" id="KW-0680">Restriction system</keyword>
<name>A0A517WAY4_9PLAN</name>
<dbReference type="REBASE" id="356586">
    <property type="entry name" value="S.PbaV6ORF21110P"/>
</dbReference>
<sequence>MKLINPKHPVRASWLREMAFRMDASPFISGALEARKTLEALNVNKDMLYTLTAGHDGGIYNGPHFSRTYVDSPEHGVPFVGSADMLNADLSTLPLLSKKDAHTARLRYLELRHGMTLISCSGTIGNTVYCRQDMEGMWSSQHVMKVCADDSKVSPGYLYAFICSKYGIPIVVSGTYGSIIQSIQPEHLASLPVPRFGQSLEHEVHSLVESASQKRSTASNCVQMAVESFYDAVCNERPQDWWEYGTPLVSMISSNELGQRLDAYYFGIPNRDARTAFDNSGCTRRIGEIADVFIPGIFKRRYAEDPSFGVPYLTGADVFNITPSTDRHLLRAVVDQYGLSLSRGMIVIQEAGQLSGIIGRAVMVGEYLDGFACSNNMVRVIPNSSQDSGYVYAALSSEYGVRLVKREAAGSSIPHLDKGRVEDIQIPWPDPVIRSRIGRHIEDATQLRDEANDEERQAIHLVEEAIEENA</sequence>
<dbReference type="GO" id="GO:0009307">
    <property type="term" value="P:DNA restriction-modification system"/>
    <property type="evidence" value="ECO:0007669"/>
    <property type="project" value="UniProtKB-KW"/>
</dbReference>
<dbReference type="PANTHER" id="PTHR30408:SF12">
    <property type="entry name" value="TYPE I RESTRICTION ENZYME MJAVIII SPECIFICITY SUBUNIT"/>
    <property type="match status" value="1"/>
</dbReference>
<reference evidence="4 5" key="1">
    <citation type="submission" date="2019-02" db="EMBL/GenBank/DDBJ databases">
        <title>Deep-cultivation of Planctomycetes and their phenomic and genomic characterization uncovers novel biology.</title>
        <authorList>
            <person name="Wiegand S."/>
            <person name="Jogler M."/>
            <person name="Boedeker C."/>
            <person name="Pinto D."/>
            <person name="Vollmers J."/>
            <person name="Rivas-Marin E."/>
            <person name="Kohn T."/>
            <person name="Peeters S.H."/>
            <person name="Heuer A."/>
            <person name="Rast P."/>
            <person name="Oberbeckmann S."/>
            <person name="Bunk B."/>
            <person name="Jeske O."/>
            <person name="Meyerdierks A."/>
            <person name="Storesund J.E."/>
            <person name="Kallscheuer N."/>
            <person name="Luecker S."/>
            <person name="Lage O.M."/>
            <person name="Pohl T."/>
            <person name="Merkel B.J."/>
            <person name="Hornburger P."/>
            <person name="Mueller R.-W."/>
            <person name="Bruemmer F."/>
            <person name="Labrenz M."/>
            <person name="Spormann A.M."/>
            <person name="Op den Camp H."/>
            <person name="Overmann J."/>
            <person name="Amann R."/>
            <person name="Jetten M.S.M."/>
            <person name="Mascher T."/>
            <person name="Medema M.H."/>
            <person name="Devos D.P."/>
            <person name="Kaster A.-K."/>
            <person name="Ovreas L."/>
            <person name="Rohde M."/>
            <person name="Galperin M.Y."/>
            <person name="Jogler C."/>
        </authorList>
    </citation>
    <scope>NUCLEOTIDE SEQUENCE [LARGE SCALE GENOMIC DNA]</scope>
    <source>
        <strain evidence="4 5">V6</strain>
    </source>
</reference>
<evidence type="ECO:0000256" key="2">
    <source>
        <dbReference type="ARBA" id="ARBA00023125"/>
    </source>
</evidence>
<dbReference type="Gene3D" id="3.90.220.20">
    <property type="entry name" value="DNA methylase specificity domains"/>
    <property type="match status" value="2"/>
</dbReference>
<gene>
    <name evidence="4" type="ORF">V6x_21140</name>
</gene>
<dbReference type="PANTHER" id="PTHR30408">
    <property type="entry name" value="TYPE-1 RESTRICTION ENZYME ECOKI SPECIFICITY PROTEIN"/>
    <property type="match status" value="1"/>
</dbReference>
<dbReference type="Proteomes" id="UP000320722">
    <property type="component" value="Chromosome"/>
</dbReference>
<dbReference type="InterPro" id="IPR044946">
    <property type="entry name" value="Restrct_endonuc_typeI_TRD_sf"/>
</dbReference>
<evidence type="ECO:0000256" key="1">
    <source>
        <dbReference type="ARBA" id="ARBA00022747"/>
    </source>
</evidence>
<accession>A0A517WAY4</accession>
<dbReference type="AlphaFoldDB" id="A0A517WAY4"/>
<evidence type="ECO:0000256" key="3">
    <source>
        <dbReference type="SAM" id="Coils"/>
    </source>
</evidence>
<protein>
    <submittedName>
        <fullName evidence="4">Type I restriction modification DNA specificity domain protein</fullName>
    </submittedName>
</protein>
<dbReference type="NCBIfam" id="NF047740">
    <property type="entry name" value="antiphage_MADS5"/>
    <property type="match status" value="1"/>
</dbReference>
<dbReference type="SUPFAM" id="SSF116734">
    <property type="entry name" value="DNA methylase specificity domain"/>
    <property type="match status" value="2"/>
</dbReference>
<dbReference type="EMBL" id="CP036347">
    <property type="protein sequence ID" value="QDU02411.1"/>
    <property type="molecule type" value="Genomic_DNA"/>
</dbReference>
<keyword evidence="2" id="KW-0238">DNA-binding</keyword>